<dbReference type="InterPro" id="IPR003753">
    <property type="entry name" value="Exonuc_VII_L"/>
</dbReference>
<dbReference type="CDD" id="cd04489">
    <property type="entry name" value="ExoVII_LU_OBF"/>
    <property type="match status" value="1"/>
</dbReference>
<keyword evidence="3 5" id="KW-0378">Hydrolase</keyword>
<dbReference type="NCBIfam" id="TIGR00237">
    <property type="entry name" value="xseA"/>
    <property type="match status" value="1"/>
</dbReference>
<comment type="similarity">
    <text evidence="5 6">Belongs to the XseA family.</text>
</comment>
<evidence type="ECO:0000256" key="3">
    <source>
        <dbReference type="ARBA" id="ARBA00022801"/>
    </source>
</evidence>
<proteinExistence type="inferred from homology"/>
<dbReference type="PANTHER" id="PTHR30008:SF0">
    <property type="entry name" value="EXODEOXYRIBONUCLEASE 7 LARGE SUBUNIT"/>
    <property type="match status" value="1"/>
</dbReference>
<dbReference type="EMBL" id="JAPOHA010000007">
    <property type="protein sequence ID" value="MCY1714231.1"/>
    <property type="molecule type" value="Genomic_DNA"/>
</dbReference>
<dbReference type="GO" id="GO:0008855">
    <property type="term" value="F:exodeoxyribonuclease VII activity"/>
    <property type="evidence" value="ECO:0007669"/>
    <property type="project" value="UniProtKB-EC"/>
</dbReference>
<evidence type="ECO:0000313" key="10">
    <source>
        <dbReference type="Proteomes" id="UP001082703"/>
    </source>
</evidence>
<evidence type="ECO:0000256" key="2">
    <source>
        <dbReference type="ARBA" id="ARBA00022722"/>
    </source>
</evidence>
<keyword evidence="2 5" id="KW-0540">Nuclease</keyword>
<feature type="domain" description="Exonuclease VII large subunit C-terminal" evidence="7">
    <location>
        <begin position="127"/>
        <end position="344"/>
    </location>
</feature>
<dbReference type="RefSeq" id="WP_268058280.1">
    <property type="nucleotide sequence ID" value="NZ_JAPOHA010000007.1"/>
</dbReference>
<comment type="catalytic activity">
    <reaction evidence="5 6">
        <text>Exonucleolytic cleavage in either 5'- to 3'- or 3'- to 5'-direction to yield nucleoside 5'-phosphates.</text>
        <dbReference type="EC" id="3.1.11.6"/>
    </reaction>
</comment>
<dbReference type="Pfam" id="PF02601">
    <property type="entry name" value="Exonuc_VII_L"/>
    <property type="match status" value="1"/>
</dbReference>
<evidence type="ECO:0000313" key="9">
    <source>
        <dbReference type="EMBL" id="MCY1714231.1"/>
    </source>
</evidence>
<comment type="caution">
    <text evidence="9">The sequence shown here is derived from an EMBL/GenBank/DDBJ whole genome shotgun (WGS) entry which is preliminary data.</text>
</comment>
<comment type="subcellular location">
    <subcellularLocation>
        <location evidence="5 6">Cytoplasm</location>
    </subcellularLocation>
</comment>
<evidence type="ECO:0000256" key="4">
    <source>
        <dbReference type="ARBA" id="ARBA00022839"/>
    </source>
</evidence>
<dbReference type="Pfam" id="PF13742">
    <property type="entry name" value="tRNA_anti_2"/>
    <property type="match status" value="1"/>
</dbReference>
<dbReference type="PANTHER" id="PTHR30008">
    <property type="entry name" value="EXODEOXYRIBONUCLEASE 7 LARGE SUBUNIT"/>
    <property type="match status" value="1"/>
</dbReference>
<sequence>MMGSPVVLSITQLNTYIKSLFDGDTRLNHVFVSGEISNFTNHYKSGHFYLSLKDDKCVIRAVMFAQSARRLRFLPKDGMKVIVRGRVSVYEATGQYQLYIDDMQPDGLGALNMAFEQLKAKLDAEGLFSAQRKKPLPKFPKRIGVITSPTGAAVHDITTILARRYPLAEIVFCPVLVQGEGAAPQLAAALERFNRLSCADMIILGRGGGSLEDLWPFNEECVARAVAASDIPVISAVGHETDFTICDFVADLRAPTPSAAAELAVPDAAELKAFISGSAVRLKECMEYQLADSKRRLDALTSSYTFRRPQNLVELERIRTDQLYERLRVCISQKAAEAKLELRTASGKLNALSPLATLSRGYTITYDHQGHIVSEISGMQTGEQISVLLKDGKLHCLVEGMEVKHE</sequence>
<protein>
    <recommendedName>
        <fullName evidence="5">Exodeoxyribonuclease 7 large subunit</fullName>
        <ecNumber evidence="5">3.1.11.6</ecNumber>
    </recommendedName>
    <alternativeName>
        <fullName evidence="5">Exodeoxyribonuclease VII large subunit</fullName>
        <shortName evidence="5">Exonuclease VII large subunit</shortName>
    </alternativeName>
</protein>
<evidence type="ECO:0000256" key="6">
    <source>
        <dbReference type="RuleBase" id="RU004355"/>
    </source>
</evidence>
<name>A0ABT4BTK3_9FIRM</name>
<evidence type="ECO:0000256" key="1">
    <source>
        <dbReference type="ARBA" id="ARBA00022490"/>
    </source>
</evidence>
<keyword evidence="1 5" id="KW-0963">Cytoplasm</keyword>
<keyword evidence="10" id="KW-1185">Reference proteome</keyword>
<dbReference type="Proteomes" id="UP001082703">
    <property type="component" value="Unassembled WGS sequence"/>
</dbReference>
<evidence type="ECO:0000259" key="7">
    <source>
        <dbReference type="Pfam" id="PF02601"/>
    </source>
</evidence>
<dbReference type="InterPro" id="IPR020579">
    <property type="entry name" value="Exonuc_VII_lsu_C"/>
</dbReference>
<keyword evidence="4 5" id="KW-0269">Exonuclease</keyword>
<dbReference type="EC" id="3.1.11.6" evidence="5"/>
<organism evidence="9 10">
    <name type="scientific">Caproiciproducens galactitolivorans</name>
    <dbReference type="NCBI Taxonomy" id="642589"/>
    <lineage>
        <taxon>Bacteria</taxon>
        <taxon>Bacillati</taxon>
        <taxon>Bacillota</taxon>
        <taxon>Clostridia</taxon>
        <taxon>Eubacteriales</taxon>
        <taxon>Acutalibacteraceae</taxon>
        <taxon>Caproiciproducens</taxon>
    </lineage>
</organism>
<evidence type="ECO:0000259" key="8">
    <source>
        <dbReference type="Pfam" id="PF13742"/>
    </source>
</evidence>
<comment type="subunit">
    <text evidence="5">Heterooligomer composed of large and small subunits.</text>
</comment>
<accession>A0ABT4BTK3</accession>
<feature type="domain" description="OB-fold nucleic acid binding" evidence="8">
    <location>
        <begin position="8"/>
        <end position="104"/>
    </location>
</feature>
<reference evidence="9 10" key="1">
    <citation type="submission" date="2022-11" db="EMBL/GenBank/DDBJ databases">
        <authorList>
            <person name="Caiyu Z."/>
        </authorList>
    </citation>
    <scope>NUCLEOTIDE SEQUENCE [LARGE SCALE GENOMIC DNA]</scope>
    <source>
        <strain evidence="9 10">YR-4</strain>
    </source>
</reference>
<dbReference type="HAMAP" id="MF_00378">
    <property type="entry name" value="Exonuc_7_L"/>
    <property type="match status" value="1"/>
</dbReference>
<evidence type="ECO:0000256" key="5">
    <source>
        <dbReference type="HAMAP-Rule" id="MF_00378"/>
    </source>
</evidence>
<comment type="function">
    <text evidence="5">Bidirectionally degrades single-stranded DNA into large acid-insoluble oligonucleotides, which are then degraded further into small acid-soluble oligonucleotides.</text>
</comment>
<dbReference type="InterPro" id="IPR025824">
    <property type="entry name" value="OB-fold_nuc-bd_dom"/>
</dbReference>
<gene>
    <name evidence="5 9" type="primary">xseA</name>
    <name evidence="9" type="ORF">OUY18_08190</name>
</gene>